<keyword evidence="3" id="KW-0732">Signal</keyword>
<sequence length="227" mass="25607">MQARLSASDSKIAVLEARISFKENVMEELKKENKLLEARMSASENLTEELKRENTDLLARITTSENKSTVLEARMSSSENKVEELKKENAERPKVAFSFGLTDAGRIGPFNTDITLKFSRVFTNFGQAYNPTTGMFTAPVRGAYYFRFSAWDDRSSSSIGANLYHNGKRVSWNSAYNTDPSYITITNALVLQLEKGDVVYMVLPSNHGIWDDIHNRTTFSGFLLFSL</sequence>
<feature type="domain" description="C1q" evidence="5">
    <location>
        <begin position="90"/>
        <end position="227"/>
    </location>
</feature>
<dbReference type="InterPro" id="IPR001073">
    <property type="entry name" value="C1q_dom"/>
</dbReference>
<keyword evidence="4" id="KW-0175">Coiled coil</keyword>
<organism evidence="6 7">
    <name type="scientific">Lates calcarifer</name>
    <name type="common">Barramundi</name>
    <name type="synonym">Holocentrus calcarifer</name>
    <dbReference type="NCBI Taxonomy" id="8187"/>
    <lineage>
        <taxon>Eukaryota</taxon>
        <taxon>Metazoa</taxon>
        <taxon>Chordata</taxon>
        <taxon>Craniata</taxon>
        <taxon>Vertebrata</taxon>
        <taxon>Euteleostomi</taxon>
        <taxon>Actinopterygii</taxon>
        <taxon>Neopterygii</taxon>
        <taxon>Teleostei</taxon>
        <taxon>Neoteleostei</taxon>
        <taxon>Acanthomorphata</taxon>
        <taxon>Carangaria</taxon>
        <taxon>Carangaria incertae sedis</taxon>
        <taxon>Centropomidae</taxon>
        <taxon>Lates</taxon>
    </lineage>
</organism>
<dbReference type="RefSeq" id="XP_018548631.1">
    <property type="nucleotide sequence ID" value="XM_018693115.2"/>
</dbReference>
<evidence type="ECO:0000259" key="5">
    <source>
        <dbReference type="PROSITE" id="PS50871"/>
    </source>
</evidence>
<keyword evidence="2" id="KW-0964">Secreted</keyword>
<reference evidence="7" key="1">
    <citation type="submission" date="2015-09" db="EMBL/GenBank/DDBJ databases">
        <authorList>
            <person name="Sai Rama Sridatta P."/>
        </authorList>
    </citation>
    <scope>NUCLEOTIDE SEQUENCE [LARGE SCALE GENOMIC DNA]</scope>
</reference>
<dbReference type="GeneTree" id="ENSGT00940000163520"/>
<dbReference type="OrthoDB" id="6154955at2759"/>
<reference evidence="8" key="2">
    <citation type="submission" date="2025-04" db="UniProtKB">
        <authorList>
            <consortium name="RefSeq"/>
        </authorList>
    </citation>
    <scope>IDENTIFICATION</scope>
    <source>
        <tissue evidence="8">Brain</tissue>
    </source>
</reference>
<evidence type="ECO:0000256" key="3">
    <source>
        <dbReference type="ARBA" id="ARBA00022729"/>
    </source>
</evidence>
<dbReference type="Proteomes" id="UP000694890">
    <property type="component" value="Linkage group LG24"/>
</dbReference>
<feature type="coiled-coil region" evidence="4">
    <location>
        <begin position="12"/>
        <end position="88"/>
    </location>
</feature>
<dbReference type="Gene3D" id="2.60.120.40">
    <property type="match status" value="1"/>
</dbReference>
<evidence type="ECO:0000313" key="6">
    <source>
        <dbReference type="Ensembl" id="ENSLCAP00010047028.1"/>
    </source>
</evidence>
<dbReference type="SUPFAM" id="SSF49842">
    <property type="entry name" value="TNF-like"/>
    <property type="match status" value="1"/>
</dbReference>
<dbReference type="Pfam" id="PF00386">
    <property type="entry name" value="C1q"/>
    <property type="match status" value="1"/>
</dbReference>
<dbReference type="CTD" id="100535383"/>
<accession>A0A4W6F937</accession>
<gene>
    <name evidence="6 8" type="primary">cbln17</name>
</gene>
<comment type="subcellular location">
    <subcellularLocation>
        <location evidence="1">Secreted</location>
    </subcellularLocation>
</comment>
<dbReference type="PANTHER" id="PTHR22923">
    <property type="entry name" value="CEREBELLIN-RELATED"/>
    <property type="match status" value="1"/>
</dbReference>
<protein>
    <submittedName>
        <fullName evidence="8">Cerebellin 17 isoform X2</fullName>
    </submittedName>
</protein>
<evidence type="ECO:0000313" key="7">
    <source>
        <dbReference type="Proteomes" id="UP000314980"/>
    </source>
</evidence>
<dbReference type="Proteomes" id="UP000314980">
    <property type="component" value="Unassembled WGS sequence"/>
</dbReference>
<dbReference type="Ensembl" id="ENSLCAT00010048170.1">
    <property type="protein sequence ID" value="ENSLCAP00010047028.1"/>
    <property type="gene ID" value="ENSLCAG00010021811.1"/>
</dbReference>
<dbReference type="GO" id="GO:0005576">
    <property type="term" value="C:extracellular region"/>
    <property type="evidence" value="ECO:0007669"/>
    <property type="project" value="UniProtKB-SubCell"/>
</dbReference>
<dbReference type="InterPro" id="IPR050822">
    <property type="entry name" value="Cerebellin_Synaptic_Org"/>
</dbReference>
<dbReference type="PRINTS" id="PR00007">
    <property type="entry name" value="COMPLEMNTC1Q"/>
</dbReference>
<dbReference type="SMART" id="SM00110">
    <property type="entry name" value="C1Q"/>
    <property type="match status" value="1"/>
</dbReference>
<dbReference type="PANTHER" id="PTHR22923:SF102">
    <property type="entry name" value="CEREBELLIN 13-RELATED"/>
    <property type="match status" value="1"/>
</dbReference>
<reference evidence="6" key="3">
    <citation type="submission" date="2025-05" db="UniProtKB">
        <authorList>
            <consortium name="Ensembl"/>
        </authorList>
    </citation>
    <scope>IDENTIFICATION</scope>
</reference>
<dbReference type="InParanoid" id="A0A4W6F937"/>
<dbReference type="PROSITE" id="PS50871">
    <property type="entry name" value="C1Q"/>
    <property type="match status" value="1"/>
</dbReference>
<proteinExistence type="predicted"/>
<dbReference type="GeneID" id="108894448"/>
<dbReference type="AlphaFoldDB" id="A0A4W6F937"/>
<evidence type="ECO:0000256" key="1">
    <source>
        <dbReference type="ARBA" id="ARBA00004613"/>
    </source>
</evidence>
<evidence type="ECO:0000256" key="4">
    <source>
        <dbReference type="SAM" id="Coils"/>
    </source>
</evidence>
<evidence type="ECO:0000313" key="8">
    <source>
        <dbReference type="RefSeq" id="XP_018548631.1"/>
    </source>
</evidence>
<dbReference type="InterPro" id="IPR008983">
    <property type="entry name" value="Tumour_necrosis_fac-like_dom"/>
</dbReference>
<evidence type="ECO:0000256" key="2">
    <source>
        <dbReference type="ARBA" id="ARBA00022525"/>
    </source>
</evidence>
<keyword evidence="7" id="KW-1185">Reference proteome</keyword>
<name>A0A4W6F937_LATCA</name>